<evidence type="ECO:0000313" key="3">
    <source>
        <dbReference type="EnsemblMetazoa" id="XP_038076125.1"/>
    </source>
</evidence>
<organism evidence="3 4">
    <name type="scientific">Patiria miniata</name>
    <name type="common">Bat star</name>
    <name type="synonym">Asterina miniata</name>
    <dbReference type="NCBI Taxonomy" id="46514"/>
    <lineage>
        <taxon>Eukaryota</taxon>
        <taxon>Metazoa</taxon>
        <taxon>Echinodermata</taxon>
        <taxon>Eleutherozoa</taxon>
        <taxon>Asterozoa</taxon>
        <taxon>Asteroidea</taxon>
        <taxon>Valvatacea</taxon>
        <taxon>Valvatida</taxon>
        <taxon>Asterinidae</taxon>
        <taxon>Patiria</taxon>
    </lineage>
</organism>
<dbReference type="GO" id="GO:0005524">
    <property type="term" value="F:ATP binding"/>
    <property type="evidence" value="ECO:0007669"/>
    <property type="project" value="UniProtKB-KW"/>
</dbReference>
<dbReference type="SUPFAM" id="SSF81631">
    <property type="entry name" value="PAP/OAS1 substrate-binding domain"/>
    <property type="match status" value="1"/>
</dbReference>
<dbReference type="Gene3D" id="3.30.460.10">
    <property type="entry name" value="Beta Polymerase, domain 2"/>
    <property type="match status" value="1"/>
</dbReference>
<dbReference type="GO" id="GO:0051607">
    <property type="term" value="P:defense response to virus"/>
    <property type="evidence" value="ECO:0007669"/>
    <property type="project" value="TreeGrafter"/>
</dbReference>
<dbReference type="PANTHER" id="PTHR11258:SF7">
    <property type="entry name" value="2'-5'-OLIGOADENYLATE SYNTHASE-LIKE PROTEIN 2"/>
    <property type="match status" value="1"/>
</dbReference>
<evidence type="ECO:0000313" key="4">
    <source>
        <dbReference type="Proteomes" id="UP000887568"/>
    </source>
</evidence>
<proteinExistence type="inferred from homology"/>
<keyword evidence="4" id="KW-1185">Reference proteome</keyword>
<evidence type="ECO:0000259" key="2">
    <source>
        <dbReference type="Pfam" id="PF10421"/>
    </source>
</evidence>
<dbReference type="Gene3D" id="1.10.1410.20">
    <property type="entry name" value="2'-5'-oligoadenylate synthetase 1, domain 2"/>
    <property type="match status" value="1"/>
</dbReference>
<dbReference type="PANTHER" id="PTHR11258">
    <property type="entry name" value="2-5 OLIGOADENYLATE SYNTHETASE"/>
    <property type="match status" value="1"/>
</dbReference>
<dbReference type="InterPro" id="IPR018952">
    <property type="entry name" value="2-5-oligoAdlate_synth_1_dom2/C"/>
</dbReference>
<dbReference type="AlphaFoldDB" id="A0A914BJN5"/>
<dbReference type="GO" id="GO:0005654">
    <property type="term" value="C:nucleoplasm"/>
    <property type="evidence" value="ECO:0007669"/>
    <property type="project" value="TreeGrafter"/>
</dbReference>
<dbReference type="GeneID" id="119744325"/>
<dbReference type="GO" id="GO:0005829">
    <property type="term" value="C:cytosol"/>
    <property type="evidence" value="ECO:0007669"/>
    <property type="project" value="TreeGrafter"/>
</dbReference>
<dbReference type="RefSeq" id="XP_038076125.1">
    <property type="nucleotide sequence ID" value="XM_038220197.1"/>
</dbReference>
<name>A0A914BJN5_PATMI</name>
<dbReference type="EnsemblMetazoa" id="XM_038220197.1">
    <property type="protein sequence ID" value="XP_038076125.1"/>
    <property type="gene ID" value="LOC119744325"/>
</dbReference>
<evidence type="ECO:0000256" key="1">
    <source>
        <dbReference type="ARBA" id="ARBA00009526"/>
    </source>
</evidence>
<dbReference type="OrthoDB" id="415134at2759"/>
<dbReference type="OMA" id="RWYKQKL"/>
<dbReference type="GO" id="GO:0045071">
    <property type="term" value="P:negative regulation of viral genome replication"/>
    <property type="evidence" value="ECO:0007669"/>
    <property type="project" value="TreeGrafter"/>
</dbReference>
<dbReference type="PROSITE" id="PS50152">
    <property type="entry name" value="25A_SYNTH_3"/>
    <property type="match status" value="1"/>
</dbReference>
<feature type="domain" description="2'-5'-oligoadenylate synthetase 1" evidence="2">
    <location>
        <begin position="169"/>
        <end position="328"/>
    </location>
</feature>
<reference evidence="3" key="1">
    <citation type="submission" date="2022-11" db="UniProtKB">
        <authorList>
            <consortium name="EnsemblMetazoa"/>
        </authorList>
    </citation>
    <scope>IDENTIFICATION</scope>
</reference>
<dbReference type="EnsemblMetazoa" id="XM_038220198.1">
    <property type="protein sequence ID" value="XP_038076126.1"/>
    <property type="gene ID" value="LOC119744325"/>
</dbReference>
<comment type="similarity">
    <text evidence="1">Belongs to the 2-5A synthase family.</text>
</comment>
<dbReference type="GO" id="GO:0016020">
    <property type="term" value="C:membrane"/>
    <property type="evidence" value="ECO:0007669"/>
    <property type="project" value="TreeGrafter"/>
</dbReference>
<sequence>MGNWFSTGPEPWCLDPSSLERWYITNILEGTQKFNSDCSEAVDRLLGSLNIKCVTAGKNLLDTPDVIKGGSLGKGTMIGGLSEVDLVAYINPSHLAPICSSSTQDYRTQLKAVIDELKKALGRLKNVGIRRSDAYTISFVIEVTGRRFLEVDLLPTAENFHGYGLGPSDIYKEMLQLSGYDRGFYSASLVKFQWDFVKNQPGYVKELISLVKFWACTSLPRALQKSYPLELITIYRWENAGKPAYFSKAQGLKDILKAMTALQVLRHFWTDMYDADLAEQAITKLGHRNPILLDPANPTNNACWVYQKGDDIDVIAKAAESSLQTVLLRDVIVYANWSGRITSE</sequence>
<dbReference type="RefSeq" id="XP_038076126.1">
    <property type="nucleotide sequence ID" value="XM_038220198.1"/>
</dbReference>
<dbReference type="GO" id="GO:0003725">
    <property type="term" value="F:double-stranded RNA binding"/>
    <property type="evidence" value="ECO:0007669"/>
    <property type="project" value="TreeGrafter"/>
</dbReference>
<dbReference type="InterPro" id="IPR043519">
    <property type="entry name" value="NT_sf"/>
</dbReference>
<dbReference type="SUPFAM" id="SSF81301">
    <property type="entry name" value="Nucleotidyltransferase"/>
    <property type="match status" value="1"/>
</dbReference>
<protein>
    <recommendedName>
        <fullName evidence="2">2'-5'-oligoadenylate synthetase 1 domain-containing protein</fullName>
    </recommendedName>
</protein>
<dbReference type="Pfam" id="PF10421">
    <property type="entry name" value="OAS1_C"/>
    <property type="match status" value="1"/>
</dbReference>
<dbReference type="Proteomes" id="UP000887568">
    <property type="component" value="Unplaced"/>
</dbReference>
<dbReference type="GO" id="GO:0001730">
    <property type="term" value="F:2'-5'-oligoadenylate synthetase activity"/>
    <property type="evidence" value="ECO:0007669"/>
    <property type="project" value="UniProtKB-EC"/>
</dbReference>
<accession>A0A914BJN5</accession>